<feature type="compositionally biased region" description="Basic and acidic residues" evidence="1">
    <location>
        <begin position="114"/>
        <end position="127"/>
    </location>
</feature>
<sequence>MAHWVRYLHLQQAVLMLFISNGCLLIGVKSGALKYVESRLNWVKQISDHGDRMRQFSPLVEPSPDRSLARQYLVPSKSQTQMEPHTQDSEKTSKKTHEPESRSLGTHSIFGRMSPHDFERYRLDQSQRPRAMTQRLSSLNRNEQNHFERQTDTPTEPPPEKIVPPLFPAPVHPKPPFFVRRMPSDEFRDAIDRRQLFDPNNPGIIDNPGTRPPPESLKEWLKYPLSDEEYHKQVGLIPGGIFPAGSSR</sequence>
<dbReference type="OrthoDB" id="10581832at2759"/>
<dbReference type="GeneID" id="107218843"/>
<gene>
    <name evidence="3" type="primary">LOC107218843</name>
</gene>
<feature type="region of interest" description="Disordered" evidence="1">
    <location>
        <begin position="195"/>
        <end position="215"/>
    </location>
</feature>
<evidence type="ECO:0000256" key="1">
    <source>
        <dbReference type="SAM" id="MobiDB-lite"/>
    </source>
</evidence>
<dbReference type="KEGG" id="nlo:107218843"/>
<keyword evidence="2" id="KW-1185">Reference proteome</keyword>
<dbReference type="AlphaFoldDB" id="A0A6J0BBQ0"/>
<organism evidence="3">
    <name type="scientific">Neodiprion lecontei</name>
    <name type="common">Redheaded pine sawfly</name>
    <dbReference type="NCBI Taxonomy" id="441921"/>
    <lineage>
        <taxon>Eukaryota</taxon>
        <taxon>Metazoa</taxon>
        <taxon>Ecdysozoa</taxon>
        <taxon>Arthropoda</taxon>
        <taxon>Hexapoda</taxon>
        <taxon>Insecta</taxon>
        <taxon>Pterygota</taxon>
        <taxon>Neoptera</taxon>
        <taxon>Endopterygota</taxon>
        <taxon>Hymenoptera</taxon>
        <taxon>Tenthredinoidea</taxon>
        <taxon>Diprionidae</taxon>
        <taxon>Diprioninae</taxon>
        <taxon>Neodiprion</taxon>
    </lineage>
</organism>
<accession>A0A6J0BBQ0</accession>
<dbReference type="RefSeq" id="XP_015512349.1">
    <property type="nucleotide sequence ID" value="XM_015656863.2"/>
</dbReference>
<protein>
    <submittedName>
        <fullName evidence="3">Uncharacterized protein LOC107218843</fullName>
    </submittedName>
</protein>
<feature type="compositionally biased region" description="Basic and acidic residues" evidence="1">
    <location>
        <begin position="85"/>
        <end position="101"/>
    </location>
</feature>
<name>A0A6J0BBQ0_NEOLC</name>
<dbReference type="Proteomes" id="UP000829291">
    <property type="component" value="Chromosome 2"/>
</dbReference>
<proteinExistence type="predicted"/>
<reference evidence="3" key="1">
    <citation type="submission" date="2025-08" db="UniProtKB">
        <authorList>
            <consortium name="RefSeq"/>
        </authorList>
    </citation>
    <scope>IDENTIFICATION</scope>
    <source>
        <tissue evidence="3">Thorax and Abdomen</tissue>
    </source>
</reference>
<feature type="region of interest" description="Disordered" evidence="1">
    <location>
        <begin position="75"/>
        <end position="159"/>
    </location>
</feature>
<evidence type="ECO:0000313" key="3">
    <source>
        <dbReference type="RefSeq" id="XP_015512349.1"/>
    </source>
</evidence>
<feature type="compositionally biased region" description="Polar residues" evidence="1">
    <location>
        <begin position="128"/>
        <end position="142"/>
    </location>
</feature>
<evidence type="ECO:0000313" key="2">
    <source>
        <dbReference type="Proteomes" id="UP000829291"/>
    </source>
</evidence>